<keyword evidence="3" id="KW-1185">Reference proteome</keyword>
<dbReference type="AlphaFoldDB" id="A0AAV9JI28"/>
<dbReference type="InterPro" id="IPR011009">
    <property type="entry name" value="Kinase-like_dom_sf"/>
</dbReference>
<dbReference type="Proteomes" id="UP001324427">
    <property type="component" value="Unassembled WGS sequence"/>
</dbReference>
<comment type="caution">
    <text evidence="2">The sequence shown here is derived from an EMBL/GenBank/DDBJ whole genome shotgun (WGS) entry which is preliminary data.</text>
</comment>
<protein>
    <recommendedName>
        <fullName evidence="1">Aminoglycoside phosphotransferase domain-containing protein</fullName>
    </recommendedName>
</protein>
<dbReference type="Pfam" id="PF01636">
    <property type="entry name" value="APH"/>
    <property type="match status" value="1"/>
</dbReference>
<dbReference type="PANTHER" id="PTHR21310:SF54">
    <property type="entry name" value="AMINOGLYCOSIDE PHOSPHOTRANSFERASE DOMAIN-CONTAINING PROTEIN"/>
    <property type="match status" value="1"/>
</dbReference>
<dbReference type="PANTHER" id="PTHR21310">
    <property type="entry name" value="AMINOGLYCOSIDE PHOSPHOTRANSFERASE-RELATED-RELATED"/>
    <property type="match status" value="1"/>
</dbReference>
<sequence>MRALRQAFPQGEVPVPEVFGWRRHEGQNFIYMSLIHGPTLREAWSSLTEGDKQSISVGLSGIVWSLQQITHDSPGMLIGSINGGSVQDRYFKLDYEEGPFLTVRSFNDWLLAAATRQRPGPEGIKTFDGSYRDYLPDDGSVYFAHGDLTLGNIILSGNPGAMKIEAIIDWEQAGFYPEYWEWSKLLYGVEYSHEWREGGWVDKAALLLAGLFNSCPRMTTDVFLPQFPNAGGVYVSSGAICSSQHGLWGVGAAMLPHWIKVVTP</sequence>
<feature type="domain" description="Aminoglycoside phosphotransferase" evidence="1">
    <location>
        <begin position="4"/>
        <end position="198"/>
    </location>
</feature>
<gene>
    <name evidence="2" type="ORF">LTR36_003778</name>
</gene>
<dbReference type="EMBL" id="JAVFHQ010000022">
    <property type="protein sequence ID" value="KAK4544874.1"/>
    <property type="molecule type" value="Genomic_DNA"/>
</dbReference>
<dbReference type="InterPro" id="IPR002575">
    <property type="entry name" value="Aminoglycoside_PTrfase"/>
</dbReference>
<proteinExistence type="predicted"/>
<accession>A0AAV9JI28</accession>
<evidence type="ECO:0000313" key="2">
    <source>
        <dbReference type="EMBL" id="KAK4544874.1"/>
    </source>
</evidence>
<name>A0AAV9JI28_9PEZI</name>
<organism evidence="2 3">
    <name type="scientific">Oleoguttula mirabilis</name>
    <dbReference type="NCBI Taxonomy" id="1507867"/>
    <lineage>
        <taxon>Eukaryota</taxon>
        <taxon>Fungi</taxon>
        <taxon>Dikarya</taxon>
        <taxon>Ascomycota</taxon>
        <taxon>Pezizomycotina</taxon>
        <taxon>Dothideomycetes</taxon>
        <taxon>Dothideomycetidae</taxon>
        <taxon>Mycosphaerellales</taxon>
        <taxon>Teratosphaeriaceae</taxon>
        <taxon>Oleoguttula</taxon>
    </lineage>
</organism>
<evidence type="ECO:0000313" key="3">
    <source>
        <dbReference type="Proteomes" id="UP001324427"/>
    </source>
</evidence>
<dbReference type="Gene3D" id="3.90.1200.10">
    <property type="match status" value="1"/>
</dbReference>
<dbReference type="InterPro" id="IPR051678">
    <property type="entry name" value="AGP_Transferase"/>
</dbReference>
<reference evidence="2 3" key="1">
    <citation type="submission" date="2021-11" db="EMBL/GenBank/DDBJ databases">
        <title>Black yeast isolated from Biological Soil Crust.</title>
        <authorList>
            <person name="Kurbessoian T."/>
        </authorList>
    </citation>
    <scope>NUCLEOTIDE SEQUENCE [LARGE SCALE GENOMIC DNA]</scope>
    <source>
        <strain evidence="2 3">CCFEE 5522</strain>
    </source>
</reference>
<dbReference type="SUPFAM" id="SSF56112">
    <property type="entry name" value="Protein kinase-like (PK-like)"/>
    <property type="match status" value="1"/>
</dbReference>
<evidence type="ECO:0000259" key="1">
    <source>
        <dbReference type="Pfam" id="PF01636"/>
    </source>
</evidence>